<protein>
    <submittedName>
        <fullName evidence="2">Uncharacterized protein</fullName>
    </submittedName>
</protein>
<dbReference type="EMBL" id="BOPH01000114">
    <property type="protein sequence ID" value="GIJ73432.1"/>
    <property type="molecule type" value="Genomic_DNA"/>
</dbReference>
<accession>A0A8J4A2L5</accession>
<dbReference type="AlphaFoldDB" id="A0A8J4A2L5"/>
<comment type="caution">
    <text evidence="2">The sequence shown here is derived from an EMBL/GenBank/DDBJ whole genome shotgun (WGS) entry which is preliminary data.</text>
</comment>
<organism evidence="2 3">
    <name type="scientific">Virgisporangium ochraceum</name>
    <dbReference type="NCBI Taxonomy" id="65505"/>
    <lineage>
        <taxon>Bacteria</taxon>
        <taxon>Bacillati</taxon>
        <taxon>Actinomycetota</taxon>
        <taxon>Actinomycetes</taxon>
        <taxon>Micromonosporales</taxon>
        <taxon>Micromonosporaceae</taxon>
        <taxon>Virgisporangium</taxon>
    </lineage>
</organism>
<evidence type="ECO:0000313" key="2">
    <source>
        <dbReference type="EMBL" id="GIJ73432.1"/>
    </source>
</evidence>
<keyword evidence="1" id="KW-0472">Membrane</keyword>
<keyword evidence="1" id="KW-0812">Transmembrane</keyword>
<evidence type="ECO:0000256" key="1">
    <source>
        <dbReference type="SAM" id="Phobius"/>
    </source>
</evidence>
<keyword evidence="3" id="KW-1185">Reference proteome</keyword>
<dbReference type="Proteomes" id="UP000635606">
    <property type="component" value="Unassembled WGS sequence"/>
</dbReference>
<proteinExistence type="predicted"/>
<keyword evidence="1" id="KW-1133">Transmembrane helix</keyword>
<sequence length="59" mass="6686">MTEPPDHAAARPGFWQRRRDRFVAEIHRNREGGHKVPTWLLAAALLAMVALWAALILLS</sequence>
<name>A0A8J4A2L5_9ACTN</name>
<evidence type="ECO:0000313" key="3">
    <source>
        <dbReference type="Proteomes" id="UP000635606"/>
    </source>
</evidence>
<reference evidence="2" key="1">
    <citation type="submission" date="2021-01" db="EMBL/GenBank/DDBJ databases">
        <title>Whole genome shotgun sequence of Virgisporangium ochraceum NBRC 16418.</title>
        <authorList>
            <person name="Komaki H."/>
            <person name="Tamura T."/>
        </authorList>
    </citation>
    <scope>NUCLEOTIDE SEQUENCE</scope>
    <source>
        <strain evidence="2">NBRC 16418</strain>
    </source>
</reference>
<gene>
    <name evidence="2" type="ORF">Voc01_083490</name>
</gene>
<feature type="transmembrane region" description="Helical" evidence="1">
    <location>
        <begin position="39"/>
        <end position="58"/>
    </location>
</feature>